<keyword evidence="2" id="KW-1185">Reference proteome</keyword>
<dbReference type="OrthoDB" id="9859681at2"/>
<gene>
    <name evidence="1" type="ORF">Verru16b_03172</name>
</gene>
<evidence type="ECO:0000313" key="1">
    <source>
        <dbReference type="EMBL" id="AOS46077.1"/>
    </source>
</evidence>
<dbReference type="KEGG" id="obg:Verru16b_03172"/>
<dbReference type="EMBL" id="CP016094">
    <property type="protein sequence ID" value="AOS46077.1"/>
    <property type="molecule type" value="Genomic_DNA"/>
</dbReference>
<dbReference type="RefSeq" id="WP_069963162.1">
    <property type="nucleotide sequence ID" value="NZ_CP016094.1"/>
</dbReference>
<dbReference type="AlphaFoldDB" id="A0A1D8AYW9"/>
<organism evidence="1 2">
    <name type="scientific">Lacunisphaera limnophila</name>
    <dbReference type="NCBI Taxonomy" id="1838286"/>
    <lineage>
        <taxon>Bacteria</taxon>
        <taxon>Pseudomonadati</taxon>
        <taxon>Verrucomicrobiota</taxon>
        <taxon>Opitutia</taxon>
        <taxon>Opitutales</taxon>
        <taxon>Opitutaceae</taxon>
        <taxon>Lacunisphaera</taxon>
    </lineage>
</organism>
<name>A0A1D8AYW9_9BACT</name>
<accession>A0A1D8AYW9</accession>
<dbReference type="Proteomes" id="UP000095228">
    <property type="component" value="Chromosome"/>
</dbReference>
<protein>
    <submittedName>
        <fullName evidence="1">Uncharacterized protein</fullName>
    </submittedName>
</protein>
<evidence type="ECO:0000313" key="2">
    <source>
        <dbReference type="Proteomes" id="UP000095228"/>
    </source>
</evidence>
<proteinExistence type="predicted"/>
<reference evidence="1 2" key="1">
    <citation type="submission" date="2016-06" db="EMBL/GenBank/DDBJ databases">
        <title>Three novel species with peptidoglycan cell walls form the new genus Lacunisphaera gen. nov. in the family Opitutaceae of the verrucomicrobial subdivision 4.</title>
        <authorList>
            <person name="Rast P."/>
            <person name="Gloeckner I."/>
            <person name="Jogler M."/>
            <person name="Boedeker C."/>
            <person name="Jeske O."/>
            <person name="Wiegand S."/>
            <person name="Reinhardt R."/>
            <person name="Schumann P."/>
            <person name="Rohde M."/>
            <person name="Spring S."/>
            <person name="Gloeckner F.O."/>
            <person name="Jogler C."/>
        </authorList>
    </citation>
    <scope>NUCLEOTIDE SEQUENCE [LARGE SCALE GENOMIC DNA]</scope>
    <source>
        <strain evidence="1 2">IG16b</strain>
    </source>
</reference>
<dbReference type="STRING" id="1838286.Verru16b_03172"/>
<sequence length="106" mass="11565">MEIRLQQMPFKFQTPDGLMEVTVRSDNRETAPGTQHHFTAAATFIGAGPRALERIQLTPNAKSHSEVMKTLLTGFKVTPGSHAEDTVNHRVLTALITAPGVIDLDS</sequence>